<evidence type="ECO:0000256" key="2">
    <source>
        <dbReference type="ARBA" id="ARBA00010140"/>
    </source>
</evidence>
<dbReference type="SMART" id="SM00973">
    <property type="entry name" value="Sec63"/>
    <property type="match status" value="1"/>
</dbReference>
<dbReference type="Pfam" id="PF02889">
    <property type="entry name" value="Sec63"/>
    <property type="match status" value="1"/>
</dbReference>
<gene>
    <name evidence="14" type="ORF">CTI12_AA057220</name>
</gene>
<keyword evidence="5 14" id="KW-0347">Helicase</keyword>
<evidence type="ECO:0000256" key="10">
    <source>
        <dbReference type="ARBA" id="ARBA00034808"/>
    </source>
</evidence>
<dbReference type="Gene3D" id="1.10.10.10">
    <property type="entry name" value="Winged helix-like DNA-binding domain superfamily/Winged helix DNA-binding domain"/>
    <property type="match status" value="1"/>
</dbReference>
<comment type="similarity">
    <text evidence="2">Belongs to the helicase family. SKI2 subfamily.</text>
</comment>
<dbReference type="CDD" id="cd18023">
    <property type="entry name" value="DEXHc_HFM1"/>
    <property type="match status" value="1"/>
</dbReference>
<dbReference type="GO" id="GO:0016787">
    <property type="term" value="F:hydrolase activity"/>
    <property type="evidence" value="ECO:0007669"/>
    <property type="project" value="UniProtKB-KW"/>
</dbReference>
<dbReference type="OrthoDB" id="5575at2759"/>
<dbReference type="InterPro" id="IPR052247">
    <property type="entry name" value="Meiotic_Crossover_Helicase"/>
</dbReference>
<dbReference type="Gene3D" id="1.10.3380.10">
    <property type="entry name" value="Sec63 N-terminal domain-like domain"/>
    <property type="match status" value="1"/>
</dbReference>
<dbReference type="InterPro" id="IPR027417">
    <property type="entry name" value="P-loop_NTPase"/>
</dbReference>
<evidence type="ECO:0000259" key="13">
    <source>
        <dbReference type="PROSITE" id="PS51194"/>
    </source>
</evidence>
<evidence type="ECO:0000256" key="11">
    <source>
        <dbReference type="ARBA" id="ARBA00048988"/>
    </source>
</evidence>
<dbReference type="GO" id="GO:0003676">
    <property type="term" value="F:nucleic acid binding"/>
    <property type="evidence" value="ECO:0007669"/>
    <property type="project" value="InterPro"/>
</dbReference>
<comment type="catalytic activity">
    <reaction evidence="11">
        <text>ATP + H2O = ADP + phosphate + H(+)</text>
        <dbReference type="Rhea" id="RHEA:13065"/>
        <dbReference type="ChEBI" id="CHEBI:15377"/>
        <dbReference type="ChEBI" id="CHEBI:15378"/>
        <dbReference type="ChEBI" id="CHEBI:30616"/>
        <dbReference type="ChEBI" id="CHEBI:43474"/>
        <dbReference type="ChEBI" id="CHEBI:456216"/>
        <dbReference type="EC" id="5.6.2.4"/>
    </reaction>
</comment>
<sequence length="1102" mass="124469">MDSYSLKSVSDLPDPFRSTFSFRYFNSLQSECFSACFHSDINMVISAPTGSGKTVLFELCILRLLSKFISQDGRFVHTKGTLKAIYISPSKALVQEKLRSWNQKLGSWGVNCLELTGDNESYNVRNIQEADIILTTPEKFDSVTRFGIKDGSLSFFSDISLVLIDEVHLLSDPRGAALEAIVSRIKMIGRSPQMKSTPLAHVRFLAVSATIPNIEDLAEWLMVPVQGLKRFGEEMRPVKLTTKVFGYTPAKNDFLFEKRLQNYVYDLLMQYSSGKSALVFCSTRKGAQEAAQVLAQTAMNHGYSNPFIKSSEQQERLREASLSCGDKQMQSYILYGVGYHNGGLSTKDRSLIEGLFLNGDLQVLCTTNTLAHGINLPAHTVIIKSTQYFNKEKGSYMEYDRSMILQVHLYENVLGGCELVESQLLSCVTEHLAAEVVQHTVPDITKAIEWLKCSYLYVRMKKNPQKYAIKKGLSGTDIEKHIQEICLQKVNELSDYQMIWTDEDGFLLKPLEPASLMTKYYLKFDTMKHIMKAPSNCSIEDALHIVCRAEEISWIQLRRNEKKLLNDINNDKDGRLRFHVLGDKGKKKKRIQTREEKLFILANDCLTGDPLAHDLTLTQDMSAVCANGCRIAKCMKEYFIYKKNYKGALNSILLAKSLHQKLWEDSPYLLKQLPGIGMVTAKALQSMGVKTFETLSEADPRKIEMITGRKFPFGNHIKDSLLSLPPKVDMKVEEIQCTNIGKSKLVMTLTRLSESPQSTKRHYADMVVAVEEDNMIVFHEKIRVEEFTSPYSTTIQVTSPLQGKLTIKANLIFEEFSKVSCSLLYSAFPSLEIKSDIHQRYGTKRLSLPQPTEVCIIDAEYDDAPQVQVQRPDKSLKSKNVDNSIPSFKLLDEDSDEGDPVVEINDNDCKVITERTIFDHIREKAKSLPSLAPKSTTEYPPSEDTLSLIRKRTRERQLALSDTTVSLNLTEDSNPCEESTETDGTTSSIKLNEDTIFEHIRKKAKSFPRAEEIKSLSTKSYNTNFDFDLFADAKSNIVQKENVLILDSEPVKPQPKAATQEKQHKSPSFANRQCCSFESEGVLYRIMGMNGAASFLVLSLCF</sequence>
<evidence type="ECO:0000313" key="15">
    <source>
        <dbReference type="Proteomes" id="UP000245207"/>
    </source>
</evidence>
<dbReference type="AlphaFoldDB" id="A0A2U1Q9M4"/>
<dbReference type="Pfam" id="PF23445">
    <property type="entry name" value="WHD_SNRNP200"/>
    <property type="match status" value="1"/>
</dbReference>
<comment type="similarity">
    <text evidence="1">Belongs to the disease resistance NB-LRR family.</text>
</comment>
<dbReference type="SUPFAM" id="SSF52540">
    <property type="entry name" value="P-loop containing nucleoside triphosphate hydrolases"/>
    <property type="match status" value="2"/>
</dbReference>
<evidence type="ECO:0000256" key="8">
    <source>
        <dbReference type="ARBA" id="ARBA00023254"/>
    </source>
</evidence>
<evidence type="ECO:0000256" key="3">
    <source>
        <dbReference type="ARBA" id="ARBA00022741"/>
    </source>
</evidence>
<dbReference type="InterPro" id="IPR014001">
    <property type="entry name" value="Helicase_ATP-bd"/>
</dbReference>
<dbReference type="EMBL" id="PKPP01000291">
    <property type="protein sequence ID" value="PWA94711.1"/>
    <property type="molecule type" value="Genomic_DNA"/>
</dbReference>
<dbReference type="PROSITE" id="PS51192">
    <property type="entry name" value="HELICASE_ATP_BIND_1"/>
    <property type="match status" value="1"/>
</dbReference>
<dbReference type="Gene3D" id="1.10.150.20">
    <property type="entry name" value="5' to 3' exonuclease, C-terminal subdomain"/>
    <property type="match status" value="1"/>
</dbReference>
<evidence type="ECO:0000256" key="5">
    <source>
        <dbReference type="ARBA" id="ARBA00022806"/>
    </source>
</evidence>
<evidence type="ECO:0000256" key="9">
    <source>
        <dbReference type="ARBA" id="ARBA00034617"/>
    </source>
</evidence>
<keyword evidence="15" id="KW-1185">Reference proteome</keyword>
<evidence type="ECO:0000313" key="14">
    <source>
        <dbReference type="EMBL" id="PWA94711.1"/>
    </source>
</evidence>
<dbReference type="STRING" id="35608.A0A2U1Q9M4"/>
<dbReference type="GO" id="GO:0051321">
    <property type="term" value="P:meiotic cell cycle"/>
    <property type="evidence" value="ECO:0007669"/>
    <property type="project" value="UniProtKB-KW"/>
</dbReference>
<dbReference type="InterPro" id="IPR004179">
    <property type="entry name" value="Sec63-dom"/>
</dbReference>
<dbReference type="PANTHER" id="PTHR47835">
    <property type="entry name" value="HFM1, ATP DEPENDENT DNA HELICASE HOMOLOG"/>
    <property type="match status" value="1"/>
</dbReference>
<evidence type="ECO:0000256" key="4">
    <source>
        <dbReference type="ARBA" id="ARBA00022801"/>
    </source>
</evidence>
<organism evidence="14 15">
    <name type="scientific">Artemisia annua</name>
    <name type="common">Sweet wormwood</name>
    <dbReference type="NCBI Taxonomy" id="35608"/>
    <lineage>
        <taxon>Eukaryota</taxon>
        <taxon>Viridiplantae</taxon>
        <taxon>Streptophyta</taxon>
        <taxon>Embryophyta</taxon>
        <taxon>Tracheophyta</taxon>
        <taxon>Spermatophyta</taxon>
        <taxon>Magnoliopsida</taxon>
        <taxon>eudicotyledons</taxon>
        <taxon>Gunneridae</taxon>
        <taxon>Pentapetalae</taxon>
        <taxon>asterids</taxon>
        <taxon>campanulids</taxon>
        <taxon>Asterales</taxon>
        <taxon>Asteraceae</taxon>
        <taxon>Asteroideae</taxon>
        <taxon>Anthemideae</taxon>
        <taxon>Artemisiinae</taxon>
        <taxon>Artemisia</taxon>
    </lineage>
</organism>
<dbReference type="FunFam" id="1.10.3380.10:FF:000008">
    <property type="entry name" value="DExH-box ATP-dependent RNA helicase DExH17"/>
    <property type="match status" value="1"/>
</dbReference>
<dbReference type="InterPro" id="IPR011545">
    <property type="entry name" value="DEAD/DEAH_box_helicase_dom"/>
</dbReference>
<dbReference type="FunFam" id="1.10.10.10:FF:000012">
    <property type="entry name" value="U5 small nuclear ribonucleoprotein helicase"/>
    <property type="match status" value="1"/>
</dbReference>
<dbReference type="InterPro" id="IPR036388">
    <property type="entry name" value="WH-like_DNA-bd_sf"/>
</dbReference>
<comment type="catalytic activity">
    <reaction evidence="9">
        <text>Couples ATP hydrolysis with the unwinding of duplex DNA by translocating in the 3'-5' direction.</text>
        <dbReference type="EC" id="5.6.2.4"/>
    </reaction>
</comment>
<keyword evidence="4" id="KW-0378">Hydrolase</keyword>
<accession>A0A2U1Q9M4</accession>
<dbReference type="GO" id="GO:0005524">
    <property type="term" value="F:ATP binding"/>
    <property type="evidence" value="ECO:0007669"/>
    <property type="project" value="UniProtKB-KW"/>
</dbReference>
<dbReference type="EC" id="5.6.2.4" evidence="10"/>
<dbReference type="InterPro" id="IPR001650">
    <property type="entry name" value="Helicase_C-like"/>
</dbReference>
<dbReference type="Pfam" id="PF00271">
    <property type="entry name" value="Helicase_C"/>
    <property type="match status" value="1"/>
</dbReference>
<evidence type="ECO:0000256" key="1">
    <source>
        <dbReference type="ARBA" id="ARBA00008894"/>
    </source>
</evidence>
<dbReference type="PROSITE" id="PS51194">
    <property type="entry name" value="HELICASE_CTER"/>
    <property type="match status" value="1"/>
</dbReference>
<feature type="domain" description="Helicase C-terminal" evidence="13">
    <location>
        <begin position="263"/>
        <end position="449"/>
    </location>
</feature>
<evidence type="ECO:0000256" key="7">
    <source>
        <dbReference type="ARBA" id="ARBA00023235"/>
    </source>
</evidence>
<name>A0A2U1Q9M4_ARTAN</name>
<keyword evidence="6" id="KW-0067">ATP-binding</keyword>
<dbReference type="SUPFAM" id="SSF158702">
    <property type="entry name" value="Sec63 N-terminal domain-like"/>
    <property type="match status" value="1"/>
</dbReference>
<feature type="domain" description="Helicase ATP-binding" evidence="12">
    <location>
        <begin position="34"/>
        <end position="229"/>
    </location>
</feature>
<keyword evidence="3" id="KW-0547">Nucleotide-binding</keyword>
<keyword evidence="7" id="KW-0413">Isomerase</keyword>
<dbReference type="Gene3D" id="3.40.50.300">
    <property type="entry name" value="P-loop containing nucleotide triphosphate hydrolases"/>
    <property type="match status" value="2"/>
</dbReference>
<evidence type="ECO:0000259" key="12">
    <source>
        <dbReference type="PROSITE" id="PS51192"/>
    </source>
</evidence>
<reference evidence="14 15" key="1">
    <citation type="journal article" date="2018" name="Mol. Plant">
        <title>The genome of Artemisia annua provides insight into the evolution of Asteraceae family and artemisinin biosynthesis.</title>
        <authorList>
            <person name="Shen Q."/>
            <person name="Zhang L."/>
            <person name="Liao Z."/>
            <person name="Wang S."/>
            <person name="Yan T."/>
            <person name="Shi P."/>
            <person name="Liu M."/>
            <person name="Fu X."/>
            <person name="Pan Q."/>
            <person name="Wang Y."/>
            <person name="Lv Z."/>
            <person name="Lu X."/>
            <person name="Zhang F."/>
            <person name="Jiang W."/>
            <person name="Ma Y."/>
            <person name="Chen M."/>
            <person name="Hao X."/>
            <person name="Li L."/>
            <person name="Tang Y."/>
            <person name="Lv G."/>
            <person name="Zhou Y."/>
            <person name="Sun X."/>
            <person name="Brodelius P.E."/>
            <person name="Rose J.K.C."/>
            <person name="Tang K."/>
        </authorList>
    </citation>
    <scope>NUCLEOTIDE SEQUENCE [LARGE SCALE GENOMIC DNA]</scope>
    <source>
        <strain evidence="15">cv. Huhao1</strain>
        <tissue evidence="14">Leaf</tissue>
    </source>
</reference>
<dbReference type="CDD" id="cd18795">
    <property type="entry name" value="SF2_C_Ski2"/>
    <property type="match status" value="1"/>
</dbReference>
<dbReference type="GO" id="GO:0043138">
    <property type="term" value="F:3'-5' DNA helicase activity"/>
    <property type="evidence" value="ECO:0007669"/>
    <property type="project" value="UniProtKB-EC"/>
</dbReference>
<evidence type="ECO:0000256" key="6">
    <source>
        <dbReference type="ARBA" id="ARBA00022840"/>
    </source>
</evidence>
<dbReference type="Pfam" id="PF00270">
    <property type="entry name" value="DEAD"/>
    <property type="match status" value="1"/>
</dbReference>
<keyword evidence="8" id="KW-0469">Meiosis</keyword>
<protein>
    <recommendedName>
        <fullName evidence="10">DNA 3'-5' helicase</fullName>
        <ecNumber evidence="10">5.6.2.4</ecNumber>
    </recommendedName>
</protein>
<dbReference type="InterPro" id="IPR057842">
    <property type="entry name" value="WH_MER3"/>
</dbReference>
<comment type="caution">
    <text evidence="14">The sequence shown here is derived from an EMBL/GenBank/DDBJ whole genome shotgun (WGS) entry which is preliminary data.</text>
</comment>
<proteinExistence type="inferred from homology"/>
<dbReference type="PANTHER" id="PTHR47835:SF3">
    <property type="entry name" value="HELICASE FOR MEIOSIS 1"/>
    <property type="match status" value="1"/>
</dbReference>
<dbReference type="SMART" id="SM00487">
    <property type="entry name" value="DEXDc"/>
    <property type="match status" value="1"/>
</dbReference>
<dbReference type="Proteomes" id="UP000245207">
    <property type="component" value="Unassembled WGS sequence"/>
</dbReference>